<dbReference type="Pfam" id="PF02875">
    <property type="entry name" value="Mur_ligase_C"/>
    <property type="match status" value="1"/>
</dbReference>
<dbReference type="GO" id="GO:0016881">
    <property type="term" value="F:acid-amino acid ligase activity"/>
    <property type="evidence" value="ECO:0007669"/>
    <property type="project" value="InterPro"/>
</dbReference>
<evidence type="ECO:0000256" key="5">
    <source>
        <dbReference type="ARBA" id="ARBA00022679"/>
    </source>
</evidence>
<dbReference type="InterPro" id="IPR036615">
    <property type="entry name" value="Mur_ligase_C_dom_sf"/>
</dbReference>
<dbReference type="GO" id="GO:0005524">
    <property type="term" value="F:ATP binding"/>
    <property type="evidence" value="ECO:0007669"/>
    <property type="project" value="InterPro"/>
</dbReference>
<dbReference type="InterPro" id="IPR004101">
    <property type="entry name" value="Mur_ligase_C"/>
</dbReference>
<keyword evidence="8" id="KW-0289">Folate biosynthesis</keyword>
<dbReference type="PANTHER" id="PTHR20941:SF1">
    <property type="entry name" value="FOLIC ACID SYNTHESIS PROTEIN FOL1"/>
    <property type="match status" value="1"/>
</dbReference>
<keyword evidence="5" id="KW-0808">Transferase</keyword>
<dbReference type="eggNOG" id="arCOG02817">
    <property type="taxonomic scope" value="Archaea"/>
</dbReference>
<evidence type="ECO:0000313" key="11">
    <source>
        <dbReference type="Proteomes" id="UP000016986"/>
    </source>
</evidence>
<sequence length="680" mass="71656">MTSVTLEHTGILGDTRAEIARDKAHVAPADAPLVTGATGDALDAARDVAGDVVTVGEATERDVRVSYDGPVSSGEAGVTIAAGGGTLDARIPLFGEHQAANAGIAATLVRQVCEIDDATLARGLRKAHWPGRFEVMGDDPLVVLDGAHNPGACDALADTLADFDYDDLHLVFGAMHDKDHVGMAAALPTPARVWTCRPDSRRAEDQDALAAAFRAAGAGEVTAKASVEGALARALDAADADDCVLVAGSLFTVAEARRRWTRVNVPKRADDLAESRAHLDRAHVTPPGAWRMRAKGVHRVVRTRVQKRRAQYLKEELLSLGGECALSGLNEQARGMLDVVMMGTLAQFKRLCAKLDDQPYGLAVYADELRETLDIGSAGARDAGVGEGSDDADAPDYPWTGEGTAVMGILNVTPDSFHDGGEYAAVDDAVARAEEMAANGVDVIDVGGESTRPGADVVPAEAEIERIVPVIDRIADLDCLVSVDTMKAEVGRAALEAGADVLNDVTGLEDPEMRFVAAEYGAPLIVMHSLNAPVEPDADVDYDDVVEDVVDELRERVLLAEKAGLPREKIVVDPGLGFAKSVGENFEILKRTDEFHALGCPVLIGHSHKSMFGAVDRYPDRGGYATVAGTAIAAERGADIVRVHDVAENVAAVRAVEATRRGTDLDTNPMMDGRGGAGDE</sequence>
<dbReference type="CDD" id="cd00739">
    <property type="entry name" value="DHPS"/>
    <property type="match status" value="1"/>
</dbReference>
<dbReference type="InterPro" id="IPR006390">
    <property type="entry name" value="DHP_synth_dom"/>
</dbReference>
<evidence type="ECO:0000256" key="8">
    <source>
        <dbReference type="ARBA" id="ARBA00022909"/>
    </source>
</evidence>
<dbReference type="InterPro" id="IPR000489">
    <property type="entry name" value="Pterin-binding_dom"/>
</dbReference>
<dbReference type="SUPFAM" id="SSF53623">
    <property type="entry name" value="MurD-like peptide ligases, catalytic domain"/>
    <property type="match status" value="1"/>
</dbReference>
<dbReference type="EC" id="2.5.1.15" evidence="4"/>
<feature type="domain" description="Pterin-binding" evidence="9">
    <location>
        <begin position="404"/>
        <end position="654"/>
    </location>
</feature>
<comment type="caution">
    <text evidence="10">The sequence shown here is derived from an EMBL/GenBank/DDBJ whole genome shotgun (WGS) entry which is preliminary data.</text>
</comment>
<dbReference type="PROSITE" id="PS50972">
    <property type="entry name" value="PTERIN_BINDING"/>
    <property type="match status" value="1"/>
</dbReference>
<keyword evidence="11" id="KW-1185">Reference proteome</keyword>
<dbReference type="InterPro" id="IPR011005">
    <property type="entry name" value="Dihydropteroate_synth-like_sf"/>
</dbReference>
<dbReference type="Pfam" id="PF00809">
    <property type="entry name" value="Pterin_bind"/>
    <property type="match status" value="1"/>
</dbReference>
<dbReference type="Gene3D" id="3.20.20.20">
    <property type="entry name" value="Dihydropteroate synthase-like"/>
    <property type="match status" value="1"/>
</dbReference>
<dbReference type="GO" id="GO:0046654">
    <property type="term" value="P:tetrahydrofolate biosynthetic process"/>
    <property type="evidence" value="ECO:0007669"/>
    <property type="project" value="TreeGrafter"/>
</dbReference>
<proteinExistence type="predicted"/>
<evidence type="ECO:0000256" key="4">
    <source>
        <dbReference type="ARBA" id="ARBA00012458"/>
    </source>
</evidence>
<evidence type="ECO:0000256" key="6">
    <source>
        <dbReference type="ARBA" id="ARBA00022723"/>
    </source>
</evidence>
<evidence type="ECO:0000256" key="3">
    <source>
        <dbReference type="ARBA" id="ARBA00004763"/>
    </source>
</evidence>
<gene>
    <name evidence="10" type="ORF">MBEHAL_2241</name>
</gene>
<comment type="cofactor">
    <cofactor evidence="2">
        <name>Mg(2+)</name>
        <dbReference type="ChEBI" id="CHEBI:18420"/>
    </cofactor>
</comment>
<evidence type="ECO:0000256" key="2">
    <source>
        <dbReference type="ARBA" id="ARBA00001946"/>
    </source>
</evidence>
<dbReference type="Proteomes" id="UP000016986">
    <property type="component" value="Unassembled WGS sequence"/>
</dbReference>
<evidence type="ECO:0000259" key="9">
    <source>
        <dbReference type="PROSITE" id="PS50972"/>
    </source>
</evidence>
<organism evidence="10 11">
    <name type="scientific">Halarchaeum acidiphilum MH1-52-1</name>
    <dbReference type="NCBI Taxonomy" id="1261545"/>
    <lineage>
        <taxon>Archaea</taxon>
        <taxon>Methanobacteriati</taxon>
        <taxon>Methanobacteriota</taxon>
        <taxon>Stenosarchaea group</taxon>
        <taxon>Halobacteria</taxon>
        <taxon>Halobacteriales</taxon>
        <taxon>Halobacteriaceae</taxon>
    </lineage>
</organism>
<evidence type="ECO:0000256" key="7">
    <source>
        <dbReference type="ARBA" id="ARBA00022842"/>
    </source>
</evidence>
<dbReference type="SUPFAM" id="SSF51717">
    <property type="entry name" value="Dihydropteroate synthetase-like"/>
    <property type="match status" value="1"/>
</dbReference>
<dbReference type="InterPro" id="IPR036565">
    <property type="entry name" value="Mur-like_cat_sf"/>
</dbReference>
<keyword evidence="7" id="KW-0460">Magnesium</keyword>
<dbReference type="PROSITE" id="PS00792">
    <property type="entry name" value="DHPS_1"/>
    <property type="match status" value="1"/>
</dbReference>
<comment type="catalytic activity">
    <reaction evidence="1">
        <text>(7,8-dihydropterin-6-yl)methyl diphosphate + 4-aminobenzoate = 7,8-dihydropteroate + diphosphate</text>
        <dbReference type="Rhea" id="RHEA:19949"/>
        <dbReference type="ChEBI" id="CHEBI:17836"/>
        <dbReference type="ChEBI" id="CHEBI:17839"/>
        <dbReference type="ChEBI" id="CHEBI:33019"/>
        <dbReference type="ChEBI" id="CHEBI:72950"/>
        <dbReference type="EC" id="2.5.1.15"/>
    </reaction>
</comment>
<dbReference type="NCBIfam" id="TIGR01496">
    <property type="entry name" value="DHPS"/>
    <property type="match status" value="1"/>
</dbReference>
<evidence type="ECO:0000313" key="10">
    <source>
        <dbReference type="EMBL" id="GAD53481.1"/>
    </source>
</evidence>
<dbReference type="GO" id="GO:0046656">
    <property type="term" value="P:folic acid biosynthetic process"/>
    <property type="evidence" value="ECO:0007669"/>
    <property type="project" value="UniProtKB-KW"/>
</dbReference>
<reference evidence="10 11" key="1">
    <citation type="submission" date="2013-09" db="EMBL/GenBank/DDBJ databases">
        <title>Whole genome sequencing of Halarchaeum acidiphilum strain MH1-52-1.</title>
        <authorList>
            <person name="Shimane Y."/>
            <person name="Minegishi H."/>
            <person name="Nishi S."/>
            <person name="Echigo A."/>
            <person name="Shuto A."/>
            <person name="Konishi M."/>
            <person name="Ito T."/>
            <person name="Ohkuma M."/>
            <person name="Ohta Y."/>
            <person name="Nagano Y."/>
            <person name="Tsubouchi T."/>
            <person name="Mori K."/>
            <person name="Usui K."/>
            <person name="Kamekura M."/>
            <person name="Usami R."/>
            <person name="Takaki Y."/>
            <person name="Hatada Y."/>
        </authorList>
    </citation>
    <scope>NUCLEOTIDE SEQUENCE [LARGE SCALE GENOMIC DNA]</scope>
    <source>
        <strain evidence="10 11">JCM 16109</strain>
    </source>
</reference>
<name>U2YGM9_9EURY</name>
<dbReference type="SUPFAM" id="SSF53244">
    <property type="entry name" value="MurD-like peptide ligases, peptide-binding domain"/>
    <property type="match status" value="1"/>
</dbReference>
<dbReference type="GO" id="GO:0004156">
    <property type="term" value="F:dihydropteroate synthase activity"/>
    <property type="evidence" value="ECO:0007669"/>
    <property type="project" value="UniProtKB-EC"/>
</dbReference>
<keyword evidence="6" id="KW-0479">Metal-binding</keyword>
<dbReference type="PROSITE" id="PS00793">
    <property type="entry name" value="DHPS_2"/>
    <property type="match status" value="1"/>
</dbReference>
<protein>
    <recommendedName>
        <fullName evidence="4">dihydropteroate synthase</fullName>
        <ecNumber evidence="4">2.5.1.15</ecNumber>
    </recommendedName>
</protein>
<dbReference type="Gene3D" id="3.40.1190.10">
    <property type="entry name" value="Mur-like, catalytic domain"/>
    <property type="match status" value="1"/>
</dbReference>
<comment type="pathway">
    <text evidence="3">Cofactor biosynthesis; tetrahydrofolate biosynthesis; 7,8-dihydrofolate from 2-amino-4-hydroxy-6-hydroxymethyl-7,8-dihydropteridine diphosphate and 4-aminobenzoate: step 1/2.</text>
</comment>
<dbReference type="InterPro" id="IPR045031">
    <property type="entry name" value="DHP_synth-like"/>
</dbReference>
<evidence type="ECO:0000256" key="1">
    <source>
        <dbReference type="ARBA" id="ARBA00000012"/>
    </source>
</evidence>
<dbReference type="PANTHER" id="PTHR20941">
    <property type="entry name" value="FOLATE SYNTHESIS PROTEINS"/>
    <property type="match status" value="1"/>
</dbReference>
<dbReference type="GO" id="GO:0046872">
    <property type="term" value="F:metal ion binding"/>
    <property type="evidence" value="ECO:0007669"/>
    <property type="project" value="UniProtKB-KW"/>
</dbReference>
<dbReference type="EMBL" id="BATA01000070">
    <property type="protein sequence ID" value="GAD53481.1"/>
    <property type="molecule type" value="Genomic_DNA"/>
</dbReference>
<dbReference type="AlphaFoldDB" id="U2YGM9"/>
<dbReference type="Gene3D" id="3.90.190.20">
    <property type="entry name" value="Mur ligase, C-terminal domain"/>
    <property type="match status" value="1"/>
</dbReference>
<accession>U2YGM9</accession>